<accession>A0A1I3R2U7</accession>
<evidence type="ECO:0000313" key="3">
    <source>
        <dbReference type="Proteomes" id="UP000199445"/>
    </source>
</evidence>
<gene>
    <name evidence="2" type="ORF">SAMN05216429_102234</name>
</gene>
<reference evidence="2 3" key="1">
    <citation type="submission" date="2016-10" db="EMBL/GenBank/DDBJ databases">
        <authorList>
            <person name="de Groot N.N."/>
        </authorList>
    </citation>
    <scope>NUCLEOTIDE SEQUENCE [LARGE SCALE GENOMIC DNA]</scope>
    <source>
        <strain evidence="2 3">IBRC-M 10445</strain>
    </source>
</reference>
<dbReference type="OrthoDB" id="6422829at2"/>
<organism evidence="2 3">
    <name type="scientific">Marinobacter persicus</name>
    <dbReference type="NCBI Taxonomy" id="930118"/>
    <lineage>
        <taxon>Bacteria</taxon>
        <taxon>Pseudomonadati</taxon>
        <taxon>Pseudomonadota</taxon>
        <taxon>Gammaproteobacteria</taxon>
        <taxon>Pseudomonadales</taxon>
        <taxon>Marinobacteraceae</taxon>
        <taxon>Marinobacter</taxon>
    </lineage>
</organism>
<dbReference type="AlphaFoldDB" id="A0A1I3R2U7"/>
<dbReference type="RefSeq" id="WP_091701535.1">
    <property type="nucleotide sequence ID" value="NZ_BMYN01000002.1"/>
</dbReference>
<keyword evidence="3" id="KW-1185">Reference proteome</keyword>
<feature type="transmembrane region" description="Helical" evidence="1">
    <location>
        <begin position="12"/>
        <end position="36"/>
    </location>
</feature>
<feature type="transmembrane region" description="Helical" evidence="1">
    <location>
        <begin position="56"/>
        <end position="79"/>
    </location>
</feature>
<dbReference type="EMBL" id="FOSC01000002">
    <property type="protein sequence ID" value="SFJ40678.1"/>
    <property type="molecule type" value="Genomic_DNA"/>
</dbReference>
<proteinExistence type="predicted"/>
<name>A0A1I3R2U7_9GAMM</name>
<evidence type="ECO:0008006" key="4">
    <source>
        <dbReference type="Google" id="ProtNLM"/>
    </source>
</evidence>
<dbReference type="Proteomes" id="UP000199445">
    <property type="component" value="Unassembled WGS sequence"/>
</dbReference>
<evidence type="ECO:0000313" key="2">
    <source>
        <dbReference type="EMBL" id="SFJ40678.1"/>
    </source>
</evidence>
<sequence length="267" mass="30382">MAENATEQDHKNFMNWLGGLFAINVVLAATFLVLYSQHFNGDITKDHTQWAEFGDFVGGSVGALVSLTGLLALLLTIGIQSKALRISKEELQLTRQEVAKASAAAEAQVQHFDSQAKIDDIVASIKEIEQEIKLRKDDTLVAYDEKYGDFLEIPLEAFLEKWPQSIAFLHPGFDLSSRSMFINSRNEELGHLFKLLFDQIMTLKTFPTATNRYRVFISKHLETFFCLSKADALPFEWKNSLDKESQQFLETYENTLAYFRLLLKEAP</sequence>
<protein>
    <recommendedName>
        <fullName evidence="4">Phage abortive infection protein</fullName>
    </recommendedName>
</protein>
<keyword evidence="1" id="KW-1133">Transmembrane helix</keyword>
<evidence type="ECO:0000256" key="1">
    <source>
        <dbReference type="SAM" id="Phobius"/>
    </source>
</evidence>
<keyword evidence="1" id="KW-0812">Transmembrane</keyword>
<keyword evidence="1" id="KW-0472">Membrane</keyword>